<reference evidence="7 8" key="1">
    <citation type="submission" date="2017-07" db="EMBL/GenBank/DDBJ databases">
        <title>Genome Sequence of Antarctobacter heliothermus Strain SMS3 Isolated from a culture of the Diatom Skeletonema marinoi.</title>
        <authorList>
            <person name="Topel M."/>
            <person name="Pinder M.I.M."/>
            <person name="Johansson O.N."/>
            <person name="Kourtchenko O."/>
            <person name="Godhe A."/>
            <person name="Clarke A.K."/>
        </authorList>
    </citation>
    <scope>NUCLEOTIDE SEQUENCE [LARGE SCALE GENOMIC DNA]</scope>
    <source>
        <strain evidence="7 8">SMS3</strain>
    </source>
</reference>
<keyword evidence="5" id="KW-0732">Signal</keyword>
<evidence type="ECO:0000256" key="1">
    <source>
        <dbReference type="ARBA" id="ARBA00022617"/>
    </source>
</evidence>
<evidence type="ECO:0000259" key="6">
    <source>
        <dbReference type="PROSITE" id="PS51007"/>
    </source>
</evidence>
<evidence type="ECO:0000256" key="5">
    <source>
        <dbReference type="SAM" id="SignalP"/>
    </source>
</evidence>
<feature type="domain" description="Cytochrome c" evidence="6">
    <location>
        <begin position="44"/>
        <end position="156"/>
    </location>
</feature>
<dbReference type="SUPFAM" id="SSF46626">
    <property type="entry name" value="Cytochrome c"/>
    <property type="match status" value="1"/>
</dbReference>
<proteinExistence type="predicted"/>
<evidence type="ECO:0000256" key="4">
    <source>
        <dbReference type="PROSITE-ProRule" id="PRU00433"/>
    </source>
</evidence>
<dbReference type="NCBIfam" id="TIGR04485">
    <property type="entry name" value="thiosulf_SoxX"/>
    <property type="match status" value="1"/>
</dbReference>
<dbReference type="GO" id="GO:0009055">
    <property type="term" value="F:electron transfer activity"/>
    <property type="evidence" value="ECO:0007669"/>
    <property type="project" value="InterPro"/>
</dbReference>
<dbReference type="KEGG" id="aht:ANTHELSMS3_02233"/>
<feature type="chain" id="PRO_5013301995" evidence="5">
    <location>
        <begin position="20"/>
        <end position="158"/>
    </location>
</feature>
<dbReference type="AlphaFoldDB" id="A0A222E4N0"/>
<dbReference type="RefSeq" id="WP_094034902.1">
    <property type="nucleotide sequence ID" value="NZ_CP022540.1"/>
</dbReference>
<evidence type="ECO:0000256" key="3">
    <source>
        <dbReference type="ARBA" id="ARBA00023004"/>
    </source>
</evidence>
<name>A0A222E4N0_9RHOB</name>
<evidence type="ECO:0000313" key="7">
    <source>
        <dbReference type="EMBL" id="ASP20911.1"/>
    </source>
</evidence>
<dbReference type="GO" id="GO:0020037">
    <property type="term" value="F:heme binding"/>
    <property type="evidence" value="ECO:0007669"/>
    <property type="project" value="InterPro"/>
</dbReference>
<dbReference type="InterPro" id="IPR009056">
    <property type="entry name" value="Cyt_c-like_dom"/>
</dbReference>
<keyword evidence="8" id="KW-1185">Reference proteome</keyword>
<gene>
    <name evidence="7" type="ORF">ANTHELSMS3_02233</name>
</gene>
<keyword evidence="3 4" id="KW-0408">Iron</keyword>
<dbReference type="InterPro" id="IPR030999">
    <property type="entry name" value="Thiosulf_SoxX"/>
</dbReference>
<dbReference type="GO" id="GO:0046872">
    <property type="term" value="F:metal ion binding"/>
    <property type="evidence" value="ECO:0007669"/>
    <property type="project" value="UniProtKB-KW"/>
</dbReference>
<dbReference type="InterPro" id="IPR036909">
    <property type="entry name" value="Cyt_c-like_dom_sf"/>
</dbReference>
<dbReference type="OrthoDB" id="9793634at2"/>
<dbReference type="Pfam" id="PF00034">
    <property type="entry name" value="Cytochrom_C"/>
    <property type="match status" value="1"/>
</dbReference>
<keyword evidence="2 4" id="KW-0479">Metal-binding</keyword>
<dbReference type="PROSITE" id="PS51007">
    <property type="entry name" value="CYTC"/>
    <property type="match status" value="1"/>
</dbReference>
<dbReference type="Gene3D" id="1.10.760.10">
    <property type="entry name" value="Cytochrome c-like domain"/>
    <property type="match status" value="1"/>
</dbReference>
<keyword evidence="1 4" id="KW-0349">Heme</keyword>
<feature type="signal peptide" evidence="5">
    <location>
        <begin position="1"/>
        <end position="19"/>
    </location>
</feature>
<accession>A0A222E4N0</accession>
<dbReference type="EMBL" id="CP022540">
    <property type="protein sequence ID" value="ASP20911.1"/>
    <property type="molecule type" value="Genomic_DNA"/>
</dbReference>
<evidence type="ECO:0000313" key="8">
    <source>
        <dbReference type="Proteomes" id="UP000203589"/>
    </source>
</evidence>
<evidence type="ECO:0000256" key="2">
    <source>
        <dbReference type="ARBA" id="ARBA00022723"/>
    </source>
</evidence>
<sequence length="158" mass="16342">MRLTAITAAAVLATGAAFADTVAPGDVQFGEYGEVATSLSGMDGDADAGRVIFSSRSKGNCAACHAVAQLPDVAFQGEVGPELTWTGEARTAEELRGIVSNAKMTFPDTVMPAFYKTTGFTRPGDGYTGKAATGELSPILSAQEIEDVVAFLLTLQES</sequence>
<dbReference type="Proteomes" id="UP000203589">
    <property type="component" value="Chromosome"/>
</dbReference>
<protein>
    <submittedName>
        <fullName evidence="7">Cytochrome c</fullName>
    </submittedName>
</protein>
<organism evidence="7 8">
    <name type="scientific">Antarctobacter heliothermus</name>
    <dbReference type="NCBI Taxonomy" id="74033"/>
    <lineage>
        <taxon>Bacteria</taxon>
        <taxon>Pseudomonadati</taxon>
        <taxon>Pseudomonadota</taxon>
        <taxon>Alphaproteobacteria</taxon>
        <taxon>Rhodobacterales</taxon>
        <taxon>Roseobacteraceae</taxon>
        <taxon>Antarctobacter</taxon>
    </lineage>
</organism>